<comment type="caution">
    <text evidence="7">The sequence shown here is derived from an EMBL/GenBank/DDBJ whole genome shotgun (WGS) entry which is preliminary data.</text>
</comment>
<gene>
    <name evidence="7" type="ORF">TRAPUB_556</name>
</gene>
<dbReference type="Proteomes" id="UP000184267">
    <property type="component" value="Unassembled WGS sequence"/>
</dbReference>
<sequence>MIFTHAIALAISVLPLLAAATPLEARGSGSCSTGALQCCESTEKADSAAGSNLLKSLGVVVQDVNVLIGVTCSPITVVGVGSGGSCSAQTVCCDDNSHGGLVSVGCIPVIA</sequence>
<accession>A0A1M2VLX0</accession>
<dbReference type="EMBL" id="MNAD01001030">
    <property type="protein sequence ID" value="OJT08550.1"/>
    <property type="molecule type" value="Genomic_DNA"/>
</dbReference>
<evidence type="ECO:0000256" key="2">
    <source>
        <dbReference type="ARBA" id="ARBA00010446"/>
    </source>
</evidence>
<dbReference type="Pfam" id="PF01185">
    <property type="entry name" value="Hydrophobin"/>
    <property type="match status" value="1"/>
</dbReference>
<keyword evidence="8" id="KW-1185">Reference proteome</keyword>
<comment type="subcellular location">
    <subcellularLocation>
        <location evidence="1 6">Secreted</location>
        <location evidence="1 6">Cell wall</location>
    </subcellularLocation>
</comment>
<dbReference type="InterPro" id="IPR001338">
    <property type="entry name" value="Class_I_Hydrophobin"/>
</dbReference>
<reference evidence="7 8" key="1">
    <citation type="submission" date="2016-10" db="EMBL/GenBank/DDBJ databases">
        <title>Genome sequence of the basidiomycete white-rot fungus Trametes pubescens.</title>
        <authorList>
            <person name="Makela M.R."/>
            <person name="Granchi Z."/>
            <person name="Peng M."/>
            <person name="De Vries R.P."/>
            <person name="Grigoriev I."/>
            <person name="Riley R."/>
            <person name="Hilden K."/>
        </authorList>
    </citation>
    <scope>NUCLEOTIDE SEQUENCE [LARGE SCALE GENOMIC DNA]</scope>
    <source>
        <strain evidence="7 8">FBCC735</strain>
    </source>
</reference>
<dbReference type="STRING" id="154538.A0A1M2VLX0"/>
<name>A0A1M2VLX0_TRAPU</name>
<comment type="similarity">
    <text evidence="2 6">Belongs to the fungal hydrophobin family.</text>
</comment>
<dbReference type="OMA" id="MIFTHAI"/>
<feature type="signal peptide" evidence="6">
    <location>
        <begin position="1"/>
        <end position="20"/>
    </location>
</feature>
<dbReference type="SMART" id="SM00075">
    <property type="entry name" value="HYDRO"/>
    <property type="match status" value="1"/>
</dbReference>
<evidence type="ECO:0000256" key="3">
    <source>
        <dbReference type="ARBA" id="ARBA00022512"/>
    </source>
</evidence>
<feature type="chain" id="PRO_5013987107" description="Hydrophobin" evidence="6">
    <location>
        <begin position="21"/>
        <end position="111"/>
    </location>
</feature>
<evidence type="ECO:0000256" key="6">
    <source>
        <dbReference type="RuleBase" id="RU365009"/>
    </source>
</evidence>
<keyword evidence="6" id="KW-0732">Signal</keyword>
<proteinExistence type="inferred from homology"/>
<evidence type="ECO:0000256" key="4">
    <source>
        <dbReference type="ARBA" id="ARBA00022525"/>
    </source>
</evidence>
<keyword evidence="3 6" id="KW-0134">Cell wall</keyword>
<dbReference type="GO" id="GO:0009277">
    <property type="term" value="C:fungal-type cell wall"/>
    <property type="evidence" value="ECO:0007669"/>
    <property type="project" value="InterPro"/>
</dbReference>
<keyword evidence="5 6" id="KW-1015">Disulfide bond</keyword>
<dbReference type="CDD" id="cd23507">
    <property type="entry name" value="hydrophobin_I"/>
    <property type="match status" value="1"/>
</dbReference>
<dbReference type="GO" id="GO:0005199">
    <property type="term" value="F:structural constituent of cell wall"/>
    <property type="evidence" value="ECO:0007669"/>
    <property type="project" value="InterPro"/>
</dbReference>
<dbReference type="OrthoDB" id="4225815at2759"/>
<evidence type="ECO:0000256" key="1">
    <source>
        <dbReference type="ARBA" id="ARBA00004191"/>
    </source>
</evidence>
<dbReference type="AlphaFoldDB" id="A0A1M2VLX0"/>
<evidence type="ECO:0000313" key="8">
    <source>
        <dbReference type="Proteomes" id="UP000184267"/>
    </source>
</evidence>
<evidence type="ECO:0000313" key="7">
    <source>
        <dbReference type="EMBL" id="OJT08550.1"/>
    </source>
</evidence>
<protein>
    <recommendedName>
        <fullName evidence="6">Hydrophobin</fullName>
    </recommendedName>
</protein>
<organism evidence="7 8">
    <name type="scientific">Trametes pubescens</name>
    <name type="common">White-rot fungus</name>
    <dbReference type="NCBI Taxonomy" id="154538"/>
    <lineage>
        <taxon>Eukaryota</taxon>
        <taxon>Fungi</taxon>
        <taxon>Dikarya</taxon>
        <taxon>Basidiomycota</taxon>
        <taxon>Agaricomycotina</taxon>
        <taxon>Agaricomycetes</taxon>
        <taxon>Polyporales</taxon>
        <taxon>Polyporaceae</taxon>
        <taxon>Trametes</taxon>
    </lineage>
</organism>
<evidence type="ECO:0000256" key="5">
    <source>
        <dbReference type="ARBA" id="ARBA00023157"/>
    </source>
</evidence>
<keyword evidence="4 6" id="KW-0964">Secreted</keyword>